<dbReference type="GO" id="GO:0008168">
    <property type="term" value="F:methyltransferase activity"/>
    <property type="evidence" value="ECO:0007669"/>
    <property type="project" value="UniProtKB-KW"/>
</dbReference>
<evidence type="ECO:0000256" key="1">
    <source>
        <dbReference type="ARBA" id="ARBA00022603"/>
    </source>
</evidence>
<dbReference type="Proteomes" id="UP000198420">
    <property type="component" value="Unassembled WGS sequence"/>
</dbReference>
<evidence type="ECO:0000256" key="3">
    <source>
        <dbReference type="SAM" id="MobiDB-lite"/>
    </source>
</evidence>
<evidence type="ECO:0000313" key="4">
    <source>
        <dbReference type="EMBL" id="SNS04801.1"/>
    </source>
</evidence>
<dbReference type="GO" id="GO:0032259">
    <property type="term" value="P:methylation"/>
    <property type="evidence" value="ECO:0007669"/>
    <property type="project" value="UniProtKB-KW"/>
</dbReference>
<dbReference type="PANTHER" id="PTHR40048">
    <property type="entry name" value="RHAMNOSYL O-METHYLTRANSFERASE"/>
    <property type="match status" value="1"/>
</dbReference>
<dbReference type="PANTHER" id="PTHR40048:SF1">
    <property type="entry name" value="RHAMNOSYL O-METHYLTRANSFERASE"/>
    <property type="match status" value="1"/>
</dbReference>
<gene>
    <name evidence="4" type="ORF">SAMN06265355_11078</name>
</gene>
<dbReference type="InterPro" id="IPR029063">
    <property type="entry name" value="SAM-dependent_MTases_sf"/>
</dbReference>
<evidence type="ECO:0000313" key="5">
    <source>
        <dbReference type="Proteomes" id="UP000198420"/>
    </source>
</evidence>
<dbReference type="SUPFAM" id="SSF53335">
    <property type="entry name" value="S-adenosyl-L-methionine-dependent methyltransferases"/>
    <property type="match status" value="1"/>
</dbReference>
<dbReference type="EMBL" id="FZNP01000010">
    <property type="protein sequence ID" value="SNS04801.1"/>
    <property type="molecule type" value="Genomic_DNA"/>
</dbReference>
<feature type="compositionally biased region" description="Polar residues" evidence="3">
    <location>
        <begin position="1"/>
        <end position="16"/>
    </location>
</feature>
<dbReference type="GO" id="GO:0005886">
    <property type="term" value="C:plasma membrane"/>
    <property type="evidence" value="ECO:0007669"/>
    <property type="project" value="TreeGrafter"/>
</dbReference>
<protein>
    <submittedName>
        <fullName evidence="4">Predicted O-methyltransferase YrrM</fullName>
    </submittedName>
</protein>
<evidence type="ECO:0000256" key="2">
    <source>
        <dbReference type="ARBA" id="ARBA00022679"/>
    </source>
</evidence>
<dbReference type="AlphaFoldDB" id="A0A239BB58"/>
<accession>A0A239BB58</accession>
<feature type="region of interest" description="Disordered" evidence="3">
    <location>
        <begin position="1"/>
        <end position="21"/>
    </location>
</feature>
<organism evidence="4 5">
    <name type="scientific">Actinomadura mexicana</name>
    <dbReference type="NCBI Taxonomy" id="134959"/>
    <lineage>
        <taxon>Bacteria</taxon>
        <taxon>Bacillati</taxon>
        <taxon>Actinomycetota</taxon>
        <taxon>Actinomycetes</taxon>
        <taxon>Streptosporangiales</taxon>
        <taxon>Thermomonosporaceae</taxon>
        <taxon>Actinomadura</taxon>
    </lineage>
</organism>
<reference evidence="5" key="1">
    <citation type="submission" date="2017-06" db="EMBL/GenBank/DDBJ databases">
        <authorList>
            <person name="Varghese N."/>
            <person name="Submissions S."/>
        </authorList>
    </citation>
    <scope>NUCLEOTIDE SEQUENCE [LARGE SCALE GENOMIC DNA]</scope>
    <source>
        <strain evidence="5">DSM 44485</strain>
    </source>
</reference>
<dbReference type="GO" id="GO:0071770">
    <property type="term" value="P:DIM/DIP cell wall layer assembly"/>
    <property type="evidence" value="ECO:0007669"/>
    <property type="project" value="TreeGrafter"/>
</dbReference>
<keyword evidence="1 4" id="KW-0489">Methyltransferase</keyword>
<sequence length="241" mass="25416">MTHTKASTGPGTTSQDALPAATPMPAELLRAARGARGFMPDGEGLALYETGLEYGGRLAGTGPMLEVGTYCGKSAVYLGAAARSAGTVLVTVDHHHGSEENQAGWEHHDPSLVDPCTGRMDTLPKFRTTIAAAGLEDEVVAIVGQSRTVSAFWRTPLALLFIDGGHAEEHAQGDYEGWAPHVAVGGALVIHDVFPDPRDGGRPPYHLYLRALASGAFEERRAEGSLRVLERVGETDPLSPA</sequence>
<dbReference type="Pfam" id="PF13578">
    <property type="entry name" value="Methyltransf_24"/>
    <property type="match status" value="1"/>
</dbReference>
<proteinExistence type="predicted"/>
<name>A0A239BB58_9ACTN</name>
<keyword evidence="5" id="KW-1185">Reference proteome</keyword>
<dbReference type="Gene3D" id="3.40.50.150">
    <property type="entry name" value="Vaccinia Virus protein VP39"/>
    <property type="match status" value="1"/>
</dbReference>
<keyword evidence="2 4" id="KW-0808">Transferase</keyword>